<keyword evidence="1" id="KW-0808">Transferase</keyword>
<protein>
    <submittedName>
        <fullName evidence="9">Glutamine-synthetase</fullName>
    </submittedName>
</protein>
<dbReference type="NCBIfam" id="NF010707">
    <property type="entry name" value="PRK14109.1"/>
    <property type="match status" value="1"/>
</dbReference>
<dbReference type="SUPFAM" id="SSF81593">
    <property type="entry name" value="Nucleotidyltransferase substrate binding subunit/domain"/>
    <property type="match status" value="2"/>
</dbReference>
<evidence type="ECO:0000256" key="2">
    <source>
        <dbReference type="ARBA" id="ARBA00022695"/>
    </source>
</evidence>
<name>A0A094PVI3_9ZZZZ</name>
<evidence type="ECO:0000256" key="1">
    <source>
        <dbReference type="ARBA" id="ARBA00022679"/>
    </source>
</evidence>
<keyword evidence="5" id="KW-0460">Magnesium</keyword>
<keyword evidence="6" id="KW-0511">Multifunctional enzyme</keyword>
<proteinExistence type="predicted"/>
<feature type="domain" description="Glutamate-ammonia ligase adenylyltransferase repeated" evidence="7">
    <location>
        <begin position="584"/>
        <end position="815"/>
    </location>
</feature>
<gene>
    <name evidence="9" type="ORF">GM51_15565</name>
</gene>
<dbReference type="PANTHER" id="PTHR30621:SF0">
    <property type="entry name" value="BIFUNCTIONAL GLUTAMINE SYNTHETASE ADENYLYLTRANSFERASE_ADENYLYL-REMOVING ENZYME"/>
    <property type="match status" value="1"/>
</dbReference>
<dbReference type="SUPFAM" id="SSF81301">
    <property type="entry name" value="Nucleotidyltransferase"/>
    <property type="match status" value="2"/>
</dbReference>
<evidence type="ECO:0000256" key="4">
    <source>
        <dbReference type="ARBA" id="ARBA00022840"/>
    </source>
</evidence>
<reference evidence="9" key="1">
    <citation type="submission" date="2014-06" db="EMBL/GenBank/DDBJ databases">
        <title>Key roles for freshwater Actinobacteria revealed by deep metagenomic sequencing.</title>
        <authorList>
            <person name="Ghai R."/>
            <person name="Mizuno C.M."/>
            <person name="Picazo A."/>
            <person name="Camacho A."/>
            <person name="Rodriguez-Valera F."/>
        </authorList>
    </citation>
    <scope>NUCLEOTIDE SEQUENCE</scope>
</reference>
<dbReference type="CDD" id="cd05401">
    <property type="entry name" value="NT_GlnE_GlnD_like"/>
    <property type="match status" value="2"/>
</dbReference>
<evidence type="ECO:0000256" key="3">
    <source>
        <dbReference type="ARBA" id="ARBA00022741"/>
    </source>
</evidence>
<dbReference type="InterPro" id="IPR023057">
    <property type="entry name" value="GlnE"/>
</dbReference>
<dbReference type="GO" id="GO:0008882">
    <property type="term" value="F:[glutamate-ammonia-ligase] adenylyltransferase activity"/>
    <property type="evidence" value="ECO:0007669"/>
    <property type="project" value="InterPro"/>
</dbReference>
<dbReference type="InterPro" id="IPR005190">
    <property type="entry name" value="GlnE_rpt_dom"/>
</dbReference>
<dbReference type="GO" id="GO:0005829">
    <property type="term" value="C:cytosol"/>
    <property type="evidence" value="ECO:0007669"/>
    <property type="project" value="TreeGrafter"/>
</dbReference>
<keyword evidence="3" id="KW-0547">Nucleotide-binding</keyword>
<dbReference type="PANTHER" id="PTHR30621">
    <property type="entry name" value="GLUTAMINE SYNTHETASE ADENYLYLTRANSFERASE"/>
    <property type="match status" value="1"/>
</dbReference>
<dbReference type="Pfam" id="PF03710">
    <property type="entry name" value="GlnE"/>
    <property type="match status" value="2"/>
</dbReference>
<dbReference type="GO" id="GO:0000820">
    <property type="term" value="P:regulation of glutamine family amino acid metabolic process"/>
    <property type="evidence" value="ECO:0007669"/>
    <property type="project" value="TreeGrafter"/>
</dbReference>
<dbReference type="InterPro" id="IPR043519">
    <property type="entry name" value="NT_sf"/>
</dbReference>
<dbReference type="GO" id="GO:0005524">
    <property type="term" value="F:ATP binding"/>
    <property type="evidence" value="ECO:0007669"/>
    <property type="project" value="UniProtKB-KW"/>
</dbReference>
<feature type="domain" description="Glutamate-ammonia ligase adenylyltransferase repeated" evidence="7">
    <location>
        <begin position="80"/>
        <end position="315"/>
    </location>
</feature>
<evidence type="ECO:0000256" key="6">
    <source>
        <dbReference type="ARBA" id="ARBA00023268"/>
    </source>
</evidence>
<dbReference type="Gene3D" id="3.30.460.10">
    <property type="entry name" value="Beta Polymerase, domain 2"/>
    <property type="match status" value="2"/>
</dbReference>
<dbReference type="EMBL" id="JNSL01000123">
    <property type="protein sequence ID" value="KGA15152.1"/>
    <property type="molecule type" value="Genomic_DNA"/>
</dbReference>
<keyword evidence="4" id="KW-0067">ATP-binding</keyword>
<comment type="caution">
    <text evidence="9">The sequence shown here is derived from an EMBL/GenBank/DDBJ whole genome shotgun (WGS) entry which is preliminary data.</text>
</comment>
<evidence type="ECO:0000259" key="8">
    <source>
        <dbReference type="Pfam" id="PF08335"/>
    </source>
</evidence>
<accession>A0A094PVI3</accession>
<sequence>MALERNTSLSELAGYGFINLEPALKNLEELVELLGDRVRPALALVAKAQNPDQSLELLLQLSRNHTSQLKSFGAKANHLERLCLVLGASSALFEFLDRHVEYLSLLEGKPSLPTLEDHSRELLAQAGSVAQIRIGYRKQLTKIASFDIEQLDPVAGVGQVAASLADLAGATLDAGLVLARQEISNPENSVCFPESEVSATRVAVIGMGKCGARELNYISDVDVIFVAEPSGTLESSRAMEIATKLVTRMMRIMDEVATEPPLWQVDANLRPEGKSGALVRSLDSHQSYYERWAESWEFQALLKAKPIAGDQTLGADYIARIWPKVWESTVRENFVESVQKMRQRVTDNIPTSEVDAQIKLGPGGLRDIEFTVQLLQLVHGRNDQSIRVRDTLGALEALSNGSYIGRDDAERFSAHYRFLRLLEHRIQLSAMRRTHLMPTDERARRSIARAVSVELTAEQLISRWEKVKLEVRDLHQQLFYRPLLSAVSGLSQEDLELTSAQAQDRLAAIGFGDTKGALAHISALTTGLSRRAAIQRQLLPVLLQWFAEGTDPDAALLAFRRLSEDLGDSHWYLRMLRDSSGAAKRMTQVFSTSRLATSLFEKMPEAAAWFDREDELEPDTLDSLNAQFEAIVSRHEDAELAAASIRAIRRKETLRVAMGAALGIIDLERTSQGLTDLTESYLIAIQEIATKFLIERQGPLCHELAIVAMGRFGGAELGFGSDADVMFVYRVLGDDVNKAQAEAEILVSEIRRLSADQSLEFELDLDLRPEGKNGPIVRSIDSYAAYYKRWAGTWESQALLRARLISGEQSIASAFVELIDQYRYPEVIEQAAVVEIRRIKARVEVERLPQGADPKRHLKLGRGSISDVEWLVQLFQLKYASANPQIQTPHTLPALEQMEACGLINNSDARVLKEAWVLSSSIRSNAMLYLNKRTDVLPLDRQQLEGIARLNGYPRGGASSLEQDYLAATRRGRAVFEKLFFD</sequence>
<dbReference type="InterPro" id="IPR013546">
    <property type="entry name" value="PII_UdlTrfase/GS_AdlTrfase"/>
</dbReference>
<evidence type="ECO:0000259" key="7">
    <source>
        <dbReference type="Pfam" id="PF03710"/>
    </source>
</evidence>
<evidence type="ECO:0000313" key="9">
    <source>
        <dbReference type="EMBL" id="KGA15152.1"/>
    </source>
</evidence>
<keyword evidence="2" id="KW-0548">Nucleotidyltransferase</keyword>
<organism evidence="9">
    <name type="scientific">freshwater metagenome</name>
    <dbReference type="NCBI Taxonomy" id="449393"/>
    <lineage>
        <taxon>unclassified sequences</taxon>
        <taxon>metagenomes</taxon>
        <taxon>ecological metagenomes</taxon>
    </lineage>
</organism>
<dbReference type="Gene3D" id="1.20.120.330">
    <property type="entry name" value="Nucleotidyltransferases domain 2"/>
    <property type="match status" value="2"/>
</dbReference>
<feature type="domain" description="PII-uridylyltransferase/Glutamine-synthetase adenylyltransferase" evidence="8">
    <location>
        <begin position="854"/>
        <end position="980"/>
    </location>
</feature>
<evidence type="ECO:0000256" key="5">
    <source>
        <dbReference type="ARBA" id="ARBA00022842"/>
    </source>
</evidence>
<dbReference type="Pfam" id="PF08335">
    <property type="entry name" value="GlnD_UR_UTase"/>
    <property type="match status" value="2"/>
</dbReference>
<feature type="domain" description="PII-uridylyltransferase/Glutamine-synthetase adenylyltransferase" evidence="8">
    <location>
        <begin position="341"/>
        <end position="479"/>
    </location>
</feature>
<dbReference type="AlphaFoldDB" id="A0A094PVI3"/>